<dbReference type="Pfam" id="PF00005">
    <property type="entry name" value="ABC_tran"/>
    <property type="match status" value="1"/>
</dbReference>
<dbReference type="eggNOG" id="COG1125">
    <property type="taxonomic scope" value="Bacteria"/>
</dbReference>
<keyword evidence="6" id="KW-1185">Reference proteome</keyword>
<dbReference type="PANTHER" id="PTHR42781:SF4">
    <property type="entry name" value="SPERMIDINE_PUTRESCINE IMPORT ATP-BINDING PROTEIN POTA"/>
    <property type="match status" value="1"/>
</dbReference>
<dbReference type="PROSITE" id="PS00211">
    <property type="entry name" value="ABC_TRANSPORTER_1"/>
    <property type="match status" value="1"/>
</dbReference>
<organism evidence="5 6">
    <name type="scientific">Waddlia chondrophila (strain ATCC VR-1470 / WSU 86-1044)</name>
    <dbReference type="NCBI Taxonomy" id="716544"/>
    <lineage>
        <taxon>Bacteria</taxon>
        <taxon>Pseudomonadati</taxon>
        <taxon>Chlamydiota</taxon>
        <taxon>Chlamydiia</taxon>
        <taxon>Parachlamydiales</taxon>
        <taxon>Waddliaceae</taxon>
        <taxon>Waddlia</taxon>
    </lineage>
</organism>
<keyword evidence="3" id="KW-0067">ATP-binding</keyword>
<dbReference type="EMBL" id="CP001928">
    <property type="protein sequence ID" value="ADI38454.1"/>
    <property type="molecule type" value="Genomic_DNA"/>
</dbReference>
<dbReference type="PROSITE" id="PS50893">
    <property type="entry name" value="ABC_TRANSPORTER_2"/>
    <property type="match status" value="1"/>
</dbReference>
<dbReference type="AlphaFoldDB" id="D6YWE4"/>
<dbReference type="SUPFAM" id="SSF52540">
    <property type="entry name" value="P-loop containing nucleoside triphosphate hydrolases"/>
    <property type="match status" value="1"/>
</dbReference>
<evidence type="ECO:0000256" key="3">
    <source>
        <dbReference type="ARBA" id="ARBA00022840"/>
    </source>
</evidence>
<dbReference type="InterPro" id="IPR050093">
    <property type="entry name" value="ABC_SmlMolc_Importer"/>
</dbReference>
<dbReference type="GO" id="GO:0015697">
    <property type="term" value="P:quaternary ammonium group transport"/>
    <property type="evidence" value="ECO:0007669"/>
    <property type="project" value="UniProtKB-ARBA"/>
</dbReference>
<evidence type="ECO:0000256" key="1">
    <source>
        <dbReference type="ARBA" id="ARBA00022448"/>
    </source>
</evidence>
<dbReference type="SMART" id="SM00382">
    <property type="entry name" value="AAA"/>
    <property type="match status" value="1"/>
</dbReference>
<proteinExistence type="predicted"/>
<evidence type="ECO:0000313" key="5">
    <source>
        <dbReference type="EMBL" id="ADI38454.1"/>
    </source>
</evidence>
<dbReference type="Proteomes" id="UP000001505">
    <property type="component" value="Chromosome"/>
</dbReference>
<dbReference type="FunFam" id="3.40.50.300:FF:000425">
    <property type="entry name" value="Probable ABC transporter, ATP-binding subunit"/>
    <property type="match status" value="1"/>
</dbReference>
<keyword evidence="1" id="KW-0813">Transport</keyword>
<dbReference type="InterPro" id="IPR017871">
    <property type="entry name" value="ABC_transporter-like_CS"/>
</dbReference>
<dbReference type="InterPro" id="IPR003593">
    <property type="entry name" value="AAA+_ATPase"/>
</dbReference>
<dbReference type="HOGENOM" id="CLU_000604_1_22_0"/>
<evidence type="ECO:0000256" key="2">
    <source>
        <dbReference type="ARBA" id="ARBA00022741"/>
    </source>
</evidence>
<dbReference type="GO" id="GO:0005524">
    <property type="term" value="F:ATP binding"/>
    <property type="evidence" value="ECO:0007669"/>
    <property type="project" value="UniProtKB-KW"/>
</dbReference>
<dbReference type="InterPro" id="IPR003439">
    <property type="entry name" value="ABC_transporter-like_ATP-bd"/>
</dbReference>
<dbReference type="InterPro" id="IPR027417">
    <property type="entry name" value="P-loop_NTPase"/>
</dbReference>
<dbReference type="GO" id="GO:0016887">
    <property type="term" value="F:ATP hydrolysis activity"/>
    <property type="evidence" value="ECO:0007669"/>
    <property type="project" value="InterPro"/>
</dbReference>
<dbReference type="Gene3D" id="3.40.50.300">
    <property type="entry name" value="P-loop containing nucleotide triphosphate hydrolases"/>
    <property type="match status" value="1"/>
</dbReference>
<evidence type="ECO:0000313" key="6">
    <source>
        <dbReference type="Proteomes" id="UP000001505"/>
    </source>
</evidence>
<feature type="domain" description="ABC transporter" evidence="4">
    <location>
        <begin position="2"/>
        <end position="238"/>
    </location>
</feature>
<dbReference type="STRING" id="716544.wcw_1098"/>
<evidence type="ECO:0000259" key="4">
    <source>
        <dbReference type="PROSITE" id="PS50893"/>
    </source>
</evidence>
<keyword evidence="2" id="KW-0547">Nucleotide-binding</keyword>
<dbReference type="OrthoDB" id="9804199at2"/>
<dbReference type="KEGG" id="wch:wcw_1098"/>
<accession>D6YWE4</accession>
<name>D6YWE4_WADCW</name>
<sequence length="254" mass="28614">MISIKNIRKTYDNGKTYIVDNISLEIPEGKTVILLGSSGCGKTTLLKMINRLIESSSGEIIIDNQNIRDYDPIILKRTIGYAFQGVGLFPHLTVKENVTIVLKLMGMATKQIEQKALDLLKTVNLEPKIFSSRFPDELSGGQQQRVGVARSLATHPKYLLMDEPFGALDAINRDAMQEEMRVIRDKFHTTVLFVTHDIFEAIKLGDLIAVMNKGKIEQTGTPAELINHPQTSFVKNLFQKPLEQLKLYKEELKT</sequence>
<gene>
    <name evidence="5" type="ordered locus">wcw_1098</name>
</gene>
<dbReference type="PANTHER" id="PTHR42781">
    <property type="entry name" value="SPERMIDINE/PUTRESCINE IMPORT ATP-BINDING PROTEIN POTA"/>
    <property type="match status" value="1"/>
</dbReference>
<protein>
    <submittedName>
        <fullName evidence="5">Putative amino acid ABC transporter ATP binding subunit</fullName>
    </submittedName>
</protein>
<reference evidence="5 6" key="1">
    <citation type="journal article" date="2010" name="PLoS ONE">
        <title>The Waddlia genome: a window into chlamydial biology.</title>
        <authorList>
            <person name="Bertelli C."/>
            <person name="Collyn F."/>
            <person name="Croxatto A."/>
            <person name="Ruckert C."/>
            <person name="Polkinghorne A."/>
            <person name="Kebbi-Beghdadi C."/>
            <person name="Goesmann A."/>
            <person name="Vaughan L."/>
            <person name="Greub G."/>
        </authorList>
    </citation>
    <scope>NUCLEOTIDE SEQUENCE [LARGE SCALE GENOMIC DNA]</scope>
    <source>
        <strain evidence="6">ATCC VR-1470 / WSU 86-1044</strain>
    </source>
</reference>